<evidence type="ECO:0000313" key="2">
    <source>
        <dbReference type="Proteomes" id="UP001165587"/>
    </source>
</evidence>
<dbReference type="InterPro" id="IPR001559">
    <property type="entry name" value="Phosphotriesterase"/>
</dbReference>
<dbReference type="EMBL" id="JANLCK010000006">
    <property type="protein sequence ID" value="MCS5726672.1"/>
    <property type="molecule type" value="Genomic_DNA"/>
</dbReference>
<sequence>MASNPPAAGRQRPPIWPEHPLIESLASVIERGHGAQVLLGADIARASRYTSYRGMPGLAYLGRHFVPRLTERIGAEGMHRIAVTNPARFLTWHH</sequence>
<keyword evidence="2" id="KW-1185">Reference proteome</keyword>
<dbReference type="AlphaFoldDB" id="A0AA41XEE9"/>
<dbReference type="RefSeq" id="WP_259529331.1">
    <property type="nucleotide sequence ID" value="NZ_JANLCK010000006.1"/>
</dbReference>
<protein>
    <submittedName>
        <fullName evidence="1">Uncharacterized protein</fullName>
    </submittedName>
</protein>
<dbReference type="GO" id="GO:0008270">
    <property type="term" value="F:zinc ion binding"/>
    <property type="evidence" value="ECO:0007669"/>
    <property type="project" value="InterPro"/>
</dbReference>
<comment type="caution">
    <text evidence="1">The sequence shown here is derived from an EMBL/GenBank/DDBJ whole genome shotgun (WGS) entry which is preliminary data.</text>
</comment>
<gene>
    <name evidence="1" type="ORF">N1028_12290</name>
</gene>
<dbReference type="InterPro" id="IPR032466">
    <property type="entry name" value="Metal_Hydrolase"/>
</dbReference>
<name>A0AA41XEE9_9MICO</name>
<evidence type="ECO:0000313" key="1">
    <source>
        <dbReference type="EMBL" id="MCS5726672.1"/>
    </source>
</evidence>
<dbReference type="Gene3D" id="3.20.20.140">
    <property type="entry name" value="Metal-dependent hydrolases"/>
    <property type="match status" value="1"/>
</dbReference>
<proteinExistence type="predicted"/>
<dbReference type="SUPFAM" id="SSF51556">
    <property type="entry name" value="Metallo-dependent hydrolases"/>
    <property type="match status" value="1"/>
</dbReference>
<dbReference type="Pfam" id="PF02126">
    <property type="entry name" value="PTE"/>
    <property type="match status" value="1"/>
</dbReference>
<dbReference type="Proteomes" id="UP001165587">
    <property type="component" value="Unassembled WGS sequence"/>
</dbReference>
<reference evidence="1" key="1">
    <citation type="submission" date="2022-08" db="EMBL/GenBank/DDBJ databases">
        <authorList>
            <person name="Deng Y."/>
            <person name="Han X.-F."/>
            <person name="Zhang Y.-Q."/>
        </authorList>
    </citation>
    <scope>NUCLEOTIDE SEQUENCE</scope>
    <source>
        <strain evidence="1">CPCC 203407</strain>
    </source>
</reference>
<organism evidence="1 2">
    <name type="scientific">Herbiconiux oxytropis</name>
    <dbReference type="NCBI Taxonomy" id="2970915"/>
    <lineage>
        <taxon>Bacteria</taxon>
        <taxon>Bacillati</taxon>
        <taxon>Actinomycetota</taxon>
        <taxon>Actinomycetes</taxon>
        <taxon>Micrococcales</taxon>
        <taxon>Microbacteriaceae</taxon>
        <taxon>Herbiconiux</taxon>
    </lineage>
</organism>
<accession>A0AA41XEE9</accession>